<dbReference type="InterPro" id="IPR036397">
    <property type="entry name" value="RNaseH_sf"/>
</dbReference>
<evidence type="ECO:0000256" key="1">
    <source>
        <dbReference type="ARBA" id="ARBA00022722"/>
    </source>
</evidence>
<dbReference type="InterPro" id="IPR047201">
    <property type="entry name" value="ERI-1_3'hExo-like"/>
</dbReference>
<keyword evidence="1" id="KW-0540">Nuclease</keyword>
<dbReference type="InterPro" id="IPR012337">
    <property type="entry name" value="RNaseH-like_sf"/>
</dbReference>
<dbReference type="Pfam" id="PF00929">
    <property type="entry name" value="RNase_T"/>
    <property type="match status" value="1"/>
</dbReference>
<dbReference type="PANTHER" id="PTHR23044">
    <property type="entry name" value="3'-5' EXONUCLEASE ERI1-RELATED"/>
    <property type="match status" value="1"/>
</dbReference>
<keyword evidence="3 5" id="KW-0269">Exonuclease</keyword>
<dbReference type="EMBL" id="CP069127">
    <property type="protein sequence ID" value="QRG66612.1"/>
    <property type="molecule type" value="Genomic_DNA"/>
</dbReference>
<evidence type="ECO:0000313" key="6">
    <source>
        <dbReference type="Proteomes" id="UP000596248"/>
    </source>
</evidence>
<accession>A0ABX7FLT9</accession>
<dbReference type="InterPro" id="IPR051274">
    <property type="entry name" value="3-5_Exoribonuclease"/>
</dbReference>
<dbReference type="GO" id="GO:0004527">
    <property type="term" value="F:exonuclease activity"/>
    <property type="evidence" value="ECO:0007669"/>
    <property type="project" value="UniProtKB-KW"/>
</dbReference>
<keyword evidence="6" id="KW-1185">Reference proteome</keyword>
<dbReference type="SMART" id="SM00479">
    <property type="entry name" value="EXOIII"/>
    <property type="match status" value="1"/>
</dbReference>
<dbReference type="InterPro" id="IPR013520">
    <property type="entry name" value="Ribonucl_H"/>
</dbReference>
<dbReference type="Proteomes" id="UP000596248">
    <property type="component" value="Chromosome"/>
</dbReference>
<dbReference type="RefSeq" id="WP_203353678.1">
    <property type="nucleotide sequence ID" value="NZ_CP069127.1"/>
</dbReference>
<protein>
    <submittedName>
        <fullName evidence="5">Exonuclease domain-containing protein</fullName>
    </submittedName>
</protein>
<dbReference type="SUPFAM" id="SSF53098">
    <property type="entry name" value="Ribonuclease H-like"/>
    <property type="match status" value="1"/>
</dbReference>
<evidence type="ECO:0000256" key="3">
    <source>
        <dbReference type="ARBA" id="ARBA00022839"/>
    </source>
</evidence>
<dbReference type="CDD" id="cd06133">
    <property type="entry name" value="ERI-1_3'hExo_like"/>
    <property type="match status" value="1"/>
</dbReference>
<dbReference type="Gene3D" id="3.30.420.10">
    <property type="entry name" value="Ribonuclease H-like superfamily/Ribonuclease H"/>
    <property type="match status" value="1"/>
</dbReference>
<gene>
    <name evidence="5" type="ORF">JNE38_24350</name>
</gene>
<evidence type="ECO:0000313" key="5">
    <source>
        <dbReference type="EMBL" id="QRG66612.1"/>
    </source>
</evidence>
<organism evidence="5 6">
    <name type="scientific">Brevibacillus choshinensis</name>
    <dbReference type="NCBI Taxonomy" id="54911"/>
    <lineage>
        <taxon>Bacteria</taxon>
        <taxon>Bacillati</taxon>
        <taxon>Bacillota</taxon>
        <taxon>Bacilli</taxon>
        <taxon>Bacillales</taxon>
        <taxon>Paenibacillaceae</taxon>
        <taxon>Brevibacillus</taxon>
    </lineage>
</organism>
<sequence>MQIIVFDLETTLTHQRDKIPEIIEIGAAKVVPGKNGVEVDTFQRYTFPAIERRITERTRKFIGLDKENMPTFIPFRTAFASFLEWIGDDEDYYLCTWGMDDKRLMIEHCARFGLDFNWMRNYNDIQPPISMMLADRKQMSLKDAIDAAGIVQEGRLHSALVDAIHTAHLLIKFNKQVHLVNNTPMENYNLSSSLYITCRSCKKSKYYTSFGRKSRRCEACLQHKKQLEQQAESASVPQPQN</sequence>
<keyword evidence="2" id="KW-0378">Hydrolase</keyword>
<evidence type="ECO:0000259" key="4">
    <source>
        <dbReference type="SMART" id="SM00479"/>
    </source>
</evidence>
<evidence type="ECO:0000256" key="2">
    <source>
        <dbReference type="ARBA" id="ARBA00022801"/>
    </source>
</evidence>
<reference evidence="5 6" key="1">
    <citation type="submission" date="2021-01" db="EMBL/GenBank/DDBJ databases">
        <title>Identification of strong promoters based on the transcriptome of Brevibacillus choshinensis.</title>
        <authorList>
            <person name="Yao D."/>
            <person name="Zhang K."/>
            <person name="Wu J."/>
        </authorList>
    </citation>
    <scope>NUCLEOTIDE SEQUENCE [LARGE SCALE GENOMIC DNA]</scope>
    <source>
        <strain evidence="5 6">HPD31-SP3</strain>
    </source>
</reference>
<dbReference type="PANTHER" id="PTHR23044:SF61">
    <property type="entry name" value="3'-5' EXORIBONUCLEASE 1-RELATED"/>
    <property type="match status" value="1"/>
</dbReference>
<feature type="domain" description="Exonuclease" evidence="4">
    <location>
        <begin position="2"/>
        <end position="179"/>
    </location>
</feature>
<proteinExistence type="predicted"/>
<name>A0ABX7FLT9_BRECH</name>